<accession>A0ABQ2NH16</accession>
<dbReference type="Proteomes" id="UP000620064">
    <property type="component" value="Unassembled WGS sequence"/>
</dbReference>
<dbReference type="Gene3D" id="2.80.10.50">
    <property type="match status" value="1"/>
</dbReference>
<dbReference type="RefSeq" id="WP_188616600.1">
    <property type="nucleotide sequence ID" value="NZ_BMLV01000001.1"/>
</dbReference>
<reference evidence="2" key="1">
    <citation type="journal article" date="2019" name="Int. J. Syst. Evol. Microbiol.">
        <title>The Global Catalogue of Microorganisms (GCM) 10K type strain sequencing project: providing services to taxonomists for standard genome sequencing and annotation.</title>
        <authorList>
            <consortium name="The Broad Institute Genomics Platform"/>
            <consortium name="The Broad Institute Genome Sequencing Center for Infectious Disease"/>
            <person name="Wu L."/>
            <person name="Ma J."/>
        </authorList>
    </citation>
    <scope>NUCLEOTIDE SEQUENCE [LARGE SCALE GENOMIC DNA]</scope>
    <source>
        <strain evidence="2">CGMCC 1.7656</strain>
    </source>
</reference>
<protein>
    <recommendedName>
        <fullName evidence="3">Ricin B lectin domain-containing protein</fullName>
    </recommendedName>
</protein>
<dbReference type="InterPro" id="IPR035992">
    <property type="entry name" value="Ricin_B-like_lectins"/>
</dbReference>
<dbReference type="SUPFAM" id="SSF50370">
    <property type="entry name" value="Ricin B-like lectins"/>
    <property type="match status" value="1"/>
</dbReference>
<evidence type="ECO:0000313" key="2">
    <source>
        <dbReference type="Proteomes" id="UP000620064"/>
    </source>
</evidence>
<proteinExistence type="predicted"/>
<comment type="caution">
    <text evidence="1">The sequence shown here is derived from an EMBL/GenBank/DDBJ whole genome shotgun (WGS) entry which is preliminary data.</text>
</comment>
<gene>
    <name evidence="1" type="ORF">GCM10010992_06050</name>
</gene>
<evidence type="ECO:0000313" key="1">
    <source>
        <dbReference type="EMBL" id="GGP02284.1"/>
    </source>
</evidence>
<evidence type="ECO:0008006" key="3">
    <source>
        <dbReference type="Google" id="ProtNLM"/>
    </source>
</evidence>
<dbReference type="EMBL" id="BMLV01000001">
    <property type="protein sequence ID" value="GGP02284.1"/>
    <property type="molecule type" value="Genomic_DNA"/>
</dbReference>
<organism evidence="1 2">
    <name type="scientific">Cloacibacterium rupense</name>
    <dbReference type="NCBI Taxonomy" id="517423"/>
    <lineage>
        <taxon>Bacteria</taxon>
        <taxon>Pseudomonadati</taxon>
        <taxon>Bacteroidota</taxon>
        <taxon>Flavobacteriia</taxon>
        <taxon>Flavobacteriales</taxon>
        <taxon>Weeksellaceae</taxon>
    </lineage>
</organism>
<sequence>MKNIYFTCITLLFCTGFNAQIGKIKNAQAINTKGNSYYRVTAKGFICNRETVDDMLERDGKHDEIYLTSTAVLINSSGISMPSTAIKLRSRTFGDVNARETQEKRAMAGSAVGNLGGIQTGDQIPDVEPWKNNASAKGDLLPFILWEGDLSNGKSVLITPSIMEWDGPADFLTTFWHDSFVGHLLNAPVALASVPFKMFTGTGINDPFNLGSYDDSTPGVFPPPTVIQQFQNFYKVNYEEFAPQDKQKFITANSVDAGRPNDRPIGMNNGMYNPLNIQLDASSFNRIANTDFGYGKGIIPLKYKDASGLNGDYTVFYSFELVTNDAEKNKINVTNPDAFNPSVAYKFRNAFAPNFTTDLLNGGDVIVMNDDKNLQSEKWYIRKANQFYYHFINPYNNQKLGFQFNGDTQPLLAKTNGQGEEMAFIRYCDGSWIIKLSGDRKHVLQTDNLNIQLGTPVNFSPYFGGKNQRWFIEE</sequence>
<keyword evidence="2" id="KW-1185">Reference proteome</keyword>
<name>A0ABQ2NH16_9FLAO</name>